<dbReference type="AlphaFoldDB" id="A0A1G7MM08"/>
<evidence type="ECO:0000313" key="2">
    <source>
        <dbReference type="Proteomes" id="UP000198748"/>
    </source>
</evidence>
<gene>
    <name evidence="1" type="ORF">SAMN04487996_111316</name>
</gene>
<accession>A0A1G7MM08</accession>
<keyword evidence="2" id="KW-1185">Reference proteome</keyword>
<reference evidence="2" key="1">
    <citation type="submission" date="2016-10" db="EMBL/GenBank/DDBJ databases">
        <authorList>
            <person name="Varghese N."/>
            <person name="Submissions S."/>
        </authorList>
    </citation>
    <scope>NUCLEOTIDE SEQUENCE [LARGE SCALE GENOMIC DNA]</scope>
    <source>
        <strain evidence="2">DSM 25329</strain>
    </source>
</reference>
<evidence type="ECO:0000313" key="1">
    <source>
        <dbReference type="EMBL" id="SDF62757.1"/>
    </source>
</evidence>
<dbReference type="Proteomes" id="UP000198748">
    <property type="component" value="Unassembled WGS sequence"/>
</dbReference>
<proteinExistence type="predicted"/>
<organism evidence="1 2">
    <name type="scientific">Dyadobacter soli</name>
    <dbReference type="NCBI Taxonomy" id="659014"/>
    <lineage>
        <taxon>Bacteria</taxon>
        <taxon>Pseudomonadati</taxon>
        <taxon>Bacteroidota</taxon>
        <taxon>Cytophagia</taxon>
        <taxon>Cytophagales</taxon>
        <taxon>Spirosomataceae</taxon>
        <taxon>Dyadobacter</taxon>
    </lineage>
</organism>
<dbReference type="EMBL" id="FNAN01000011">
    <property type="protein sequence ID" value="SDF62757.1"/>
    <property type="molecule type" value="Genomic_DNA"/>
</dbReference>
<name>A0A1G7MM08_9BACT</name>
<protein>
    <submittedName>
        <fullName evidence="1">Uncharacterized protein</fullName>
    </submittedName>
</protein>
<sequence>MLGPEQWSPVYYWGITISQLKSNSYAMKDFLNRRKANIENTIKYTRLTH</sequence>